<dbReference type="GO" id="GO:0016787">
    <property type="term" value="F:hydrolase activity"/>
    <property type="evidence" value="ECO:0007669"/>
    <property type="project" value="UniProtKB-KW"/>
</dbReference>
<dbReference type="EC" id="3.1.2.30" evidence="18"/>
<evidence type="ECO:0000259" key="26">
    <source>
        <dbReference type="Pfam" id="PF03328"/>
    </source>
</evidence>
<dbReference type="InterPro" id="IPR015813">
    <property type="entry name" value="Pyrv/PenolPyrv_kinase-like_dom"/>
</dbReference>
<evidence type="ECO:0000256" key="2">
    <source>
        <dbReference type="ARBA" id="ARBA00004173"/>
    </source>
</evidence>
<keyword evidence="6 25" id="KW-0479">Metal-binding</keyword>
<feature type="binding site" evidence="25">
    <location>
        <position position="154"/>
    </location>
    <ligand>
        <name>Mg(2+)</name>
        <dbReference type="ChEBI" id="CHEBI:18420"/>
    </ligand>
</feature>
<dbReference type="EMBL" id="KQ971363">
    <property type="protein sequence ID" value="EFA09094.2"/>
    <property type="molecule type" value="Genomic_DNA"/>
</dbReference>
<dbReference type="OMA" id="AWLFCPA"/>
<sequence length="324" mass="36241">MLRNYVKPLLKSVLVDTIKAPIRLYTPRRALMYVPGDDLKKVLKAFLLDADSIVLDCEDGVALNKKVQARINIRDILDKGKPQRKRPYDFAVRINSVASELIKDDLSVLVTGKNLPNTIYLPKVENVQHLETFSGYLDEYVKAQSNIGLIIAIESAFALVNVVDICKAAIKMSSKFTPVALLFGSDDFCASIGAKRTESSFEVTYARQKIVTVAKAFNLQAIDMVYIKYKDPEGLKKQAEEGAQLGFSGKQVIHPDQIDITQKAFMPNPDQIKWAQEILNAFYKHQKEGKGAFSYKGHMIDMPTVKQAQNVVDLANAIMININE</sequence>
<evidence type="ECO:0000256" key="23">
    <source>
        <dbReference type="ARBA" id="ARBA00083020"/>
    </source>
</evidence>
<keyword evidence="28" id="KW-1185">Reference proteome</keyword>
<evidence type="ECO:0000256" key="19">
    <source>
        <dbReference type="ARBA" id="ARBA00066840"/>
    </source>
</evidence>
<dbReference type="Proteomes" id="UP000007266">
    <property type="component" value="Linkage group 8"/>
</dbReference>
<dbReference type="HOGENOM" id="CLU_044864_1_0_1"/>
<comment type="catalytic activity">
    <reaction evidence="14">
        <text>propanoyl-CoA + glyoxylate + H2O = 3-methylmalate + CoA + H(+)</text>
        <dbReference type="Rhea" id="RHEA:47628"/>
        <dbReference type="ChEBI" id="CHEBI:15377"/>
        <dbReference type="ChEBI" id="CHEBI:15378"/>
        <dbReference type="ChEBI" id="CHEBI:36655"/>
        <dbReference type="ChEBI" id="CHEBI:57287"/>
        <dbReference type="ChEBI" id="CHEBI:57392"/>
        <dbReference type="ChEBI" id="CHEBI:87810"/>
    </reaction>
</comment>
<dbReference type="InterPro" id="IPR005000">
    <property type="entry name" value="Aldolase/citrate-lyase_domain"/>
</dbReference>
<keyword evidence="5" id="KW-0808">Transferase</keyword>
<evidence type="ECO:0000256" key="14">
    <source>
        <dbReference type="ARBA" id="ARBA00051623"/>
    </source>
</evidence>
<comment type="catalytic activity">
    <reaction evidence="13">
        <text>glyoxylate + acetyl-CoA + H2O = (S)-malate + CoA + H(+)</text>
        <dbReference type="Rhea" id="RHEA:18181"/>
        <dbReference type="ChEBI" id="CHEBI:15377"/>
        <dbReference type="ChEBI" id="CHEBI:15378"/>
        <dbReference type="ChEBI" id="CHEBI:15589"/>
        <dbReference type="ChEBI" id="CHEBI:36655"/>
        <dbReference type="ChEBI" id="CHEBI:57287"/>
        <dbReference type="ChEBI" id="CHEBI:57288"/>
        <dbReference type="EC" id="2.3.3.9"/>
    </reaction>
</comment>
<evidence type="ECO:0000256" key="22">
    <source>
        <dbReference type="ARBA" id="ARBA00076788"/>
    </source>
</evidence>
<evidence type="ECO:0000256" key="8">
    <source>
        <dbReference type="ARBA" id="ARBA00022842"/>
    </source>
</evidence>
<evidence type="ECO:0000256" key="16">
    <source>
        <dbReference type="ARBA" id="ARBA00055540"/>
    </source>
</evidence>
<evidence type="ECO:0000256" key="12">
    <source>
        <dbReference type="ARBA" id="ARBA00023239"/>
    </source>
</evidence>
<comment type="cofactor">
    <cofactor evidence="1">
        <name>Mg(2+)</name>
        <dbReference type="ChEBI" id="CHEBI:18420"/>
    </cofactor>
</comment>
<dbReference type="AlphaFoldDB" id="D6WVA3"/>
<gene>
    <name evidence="27" type="primary">AUGUSTUS-3.0.2_06816</name>
    <name evidence="27" type="ORF">TcasGA2_TC006816</name>
</gene>
<keyword evidence="7" id="KW-0378">Hydrolase</keyword>
<evidence type="ECO:0000313" key="28">
    <source>
        <dbReference type="Proteomes" id="UP000007266"/>
    </source>
</evidence>
<dbReference type="eggNOG" id="ENOG502QQPK">
    <property type="taxonomic scope" value="Eukaryota"/>
</dbReference>
<dbReference type="GO" id="GO:0046872">
    <property type="term" value="F:metal ion binding"/>
    <property type="evidence" value="ECO:0007669"/>
    <property type="project" value="UniProtKB-KW"/>
</dbReference>
<evidence type="ECO:0000256" key="18">
    <source>
        <dbReference type="ARBA" id="ARBA00066460"/>
    </source>
</evidence>
<comment type="subcellular location">
    <subcellularLocation>
        <location evidence="2">Mitochondrion</location>
    </subcellularLocation>
</comment>
<comment type="function">
    <text evidence="16">Mitochondrial citramalyl-CoA lyase indirectly involved in the vitamin B12 metabolism. Converts citramalyl-CoA into acetyl-CoA and pyruvate in the C5-dicarboxylate catabolism pathway. The C5-dicarboxylate catabolism pathway is required to detoxify itaconate, a vitamin B12-poisoning metabolite. Also acts as a malate synthase in vitro, converting glyoxylate and acetyl-CoA to malate. Also displays malyl-CoA thioesterase activity. Also acts as a beta-methylmalate synthase in vitro, by mediating conversion of glyoxylate and propionyl-CoA to beta-methylmalate. Also has very weak citramalate synthase activity in vitro.</text>
</comment>
<dbReference type="SUPFAM" id="SSF51621">
    <property type="entry name" value="Phosphoenolpyruvate/pyruvate domain"/>
    <property type="match status" value="1"/>
</dbReference>
<dbReference type="GO" id="GO:0004474">
    <property type="term" value="F:malate synthase activity"/>
    <property type="evidence" value="ECO:0007669"/>
    <property type="project" value="UniProtKB-EC"/>
</dbReference>
<dbReference type="Gene3D" id="3.20.20.60">
    <property type="entry name" value="Phosphoenolpyruvate-binding domains"/>
    <property type="match status" value="1"/>
</dbReference>
<feature type="binding site" evidence="24">
    <location>
        <position position="93"/>
    </location>
    <ligand>
        <name>substrate</name>
    </ligand>
</feature>
<keyword evidence="12 27" id="KW-0456">Lyase</keyword>
<dbReference type="Pfam" id="PF03328">
    <property type="entry name" value="HpcH_HpaI"/>
    <property type="match status" value="1"/>
</dbReference>
<comment type="subunit">
    <text evidence="3">Homotrimer.</text>
</comment>
<proteinExistence type="inferred from homology"/>
<evidence type="ECO:0000256" key="5">
    <source>
        <dbReference type="ARBA" id="ARBA00022679"/>
    </source>
</evidence>
<dbReference type="EC" id="4.1.3.25" evidence="19"/>
<reference evidence="27 28" key="1">
    <citation type="journal article" date="2008" name="Nature">
        <title>The genome of the model beetle and pest Tribolium castaneum.</title>
        <authorList>
            <consortium name="Tribolium Genome Sequencing Consortium"/>
            <person name="Richards S."/>
            <person name="Gibbs R.A."/>
            <person name="Weinstock G.M."/>
            <person name="Brown S.J."/>
            <person name="Denell R."/>
            <person name="Beeman R.W."/>
            <person name="Gibbs R."/>
            <person name="Beeman R.W."/>
            <person name="Brown S.J."/>
            <person name="Bucher G."/>
            <person name="Friedrich M."/>
            <person name="Grimmelikhuijzen C.J."/>
            <person name="Klingler M."/>
            <person name="Lorenzen M."/>
            <person name="Richards S."/>
            <person name="Roth S."/>
            <person name="Schroder R."/>
            <person name="Tautz D."/>
            <person name="Zdobnov E.M."/>
            <person name="Muzny D."/>
            <person name="Gibbs R.A."/>
            <person name="Weinstock G.M."/>
            <person name="Attaway T."/>
            <person name="Bell S."/>
            <person name="Buhay C.J."/>
            <person name="Chandrabose M.N."/>
            <person name="Chavez D."/>
            <person name="Clerk-Blankenburg K.P."/>
            <person name="Cree A."/>
            <person name="Dao M."/>
            <person name="Davis C."/>
            <person name="Chacko J."/>
            <person name="Dinh H."/>
            <person name="Dugan-Rocha S."/>
            <person name="Fowler G."/>
            <person name="Garner T.T."/>
            <person name="Garnes J."/>
            <person name="Gnirke A."/>
            <person name="Hawes A."/>
            <person name="Hernandez J."/>
            <person name="Hines S."/>
            <person name="Holder M."/>
            <person name="Hume J."/>
            <person name="Jhangiani S.N."/>
            <person name="Joshi V."/>
            <person name="Khan Z.M."/>
            <person name="Jackson L."/>
            <person name="Kovar C."/>
            <person name="Kowis A."/>
            <person name="Lee S."/>
            <person name="Lewis L.R."/>
            <person name="Margolis J."/>
            <person name="Morgan M."/>
            <person name="Nazareth L.V."/>
            <person name="Nguyen N."/>
            <person name="Okwuonu G."/>
            <person name="Parker D."/>
            <person name="Richards S."/>
            <person name="Ruiz S.J."/>
            <person name="Santibanez J."/>
            <person name="Savard J."/>
            <person name="Scherer S.E."/>
            <person name="Schneider B."/>
            <person name="Sodergren E."/>
            <person name="Tautz D."/>
            <person name="Vattahil S."/>
            <person name="Villasana D."/>
            <person name="White C.S."/>
            <person name="Wright R."/>
            <person name="Park Y."/>
            <person name="Beeman R.W."/>
            <person name="Lord J."/>
            <person name="Oppert B."/>
            <person name="Lorenzen M."/>
            <person name="Brown S."/>
            <person name="Wang L."/>
            <person name="Savard J."/>
            <person name="Tautz D."/>
            <person name="Richards S."/>
            <person name="Weinstock G."/>
            <person name="Gibbs R.A."/>
            <person name="Liu Y."/>
            <person name="Worley K."/>
            <person name="Weinstock G."/>
            <person name="Elsik C.G."/>
            <person name="Reese J.T."/>
            <person name="Elhaik E."/>
            <person name="Landan G."/>
            <person name="Graur D."/>
            <person name="Arensburger P."/>
            <person name="Atkinson P."/>
            <person name="Beeman R.W."/>
            <person name="Beidler J."/>
            <person name="Brown S.J."/>
            <person name="Demuth J.P."/>
            <person name="Drury D.W."/>
            <person name="Du Y.Z."/>
            <person name="Fujiwara H."/>
            <person name="Lorenzen M."/>
            <person name="Maselli V."/>
            <person name="Osanai M."/>
            <person name="Park Y."/>
            <person name="Robertson H.M."/>
            <person name="Tu Z."/>
            <person name="Wang J.J."/>
            <person name="Wang S."/>
            <person name="Richards S."/>
            <person name="Song H."/>
            <person name="Zhang L."/>
            <person name="Sodergren E."/>
            <person name="Werner D."/>
            <person name="Stanke M."/>
            <person name="Morgenstern B."/>
            <person name="Solovyev V."/>
            <person name="Kosarev P."/>
            <person name="Brown G."/>
            <person name="Chen H.C."/>
            <person name="Ermolaeva O."/>
            <person name="Hlavina W."/>
            <person name="Kapustin Y."/>
            <person name="Kiryutin B."/>
            <person name="Kitts P."/>
            <person name="Maglott D."/>
            <person name="Pruitt K."/>
            <person name="Sapojnikov V."/>
            <person name="Souvorov A."/>
            <person name="Mackey A.J."/>
            <person name="Waterhouse R.M."/>
            <person name="Wyder S."/>
            <person name="Zdobnov E.M."/>
            <person name="Zdobnov E.M."/>
            <person name="Wyder S."/>
            <person name="Kriventseva E.V."/>
            <person name="Kadowaki T."/>
            <person name="Bork P."/>
            <person name="Aranda M."/>
            <person name="Bao R."/>
            <person name="Beermann A."/>
            <person name="Berns N."/>
            <person name="Bolognesi R."/>
            <person name="Bonneton F."/>
            <person name="Bopp D."/>
            <person name="Brown S.J."/>
            <person name="Bucher G."/>
            <person name="Butts T."/>
            <person name="Chaumot A."/>
            <person name="Denell R.E."/>
            <person name="Ferrier D.E."/>
            <person name="Friedrich M."/>
            <person name="Gordon C.M."/>
            <person name="Jindra M."/>
            <person name="Klingler M."/>
            <person name="Lan Q."/>
            <person name="Lattorff H.M."/>
            <person name="Laudet V."/>
            <person name="von Levetsow C."/>
            <person name="Liu Z."/>
            <person name="Lutz R."/>
            <person name="Lynch J.A."/>
            <person name="da Fonseca R.N."/>
            <person name="Posnien N."/>
            <person name="Reuter R."/>
            <person name="Roth S."/>
            <person name="Savard J."/>
            <person name="Schinko J.B."/>
            <person name="Schmitt C."/>
            <person name="Schoppmeier M."/>
            <person name="Schroder R."/>
            <person name="Shippy T.D."/>
            <person name="Simonnet F."/>
            <person name="Marques-Souza H."/>
            <person name="Tautz D."/>
            <person name="Tomoyasu Y."/>
            <person name="Trauner J."/>
            <person name="Van der Zee M."/>
            <person name="Vervoort M."/>
            <person name="Wittkopp N."/>
            <person name="Wimmer E.A."/>
            <person name="Yang X."/>
            <person name="Jones A.K."/>
            <person name="Sattelle D.B."/>
            <person name="Ebert P.R."/>
            <person name="Nelson D."/>
            <person name="Scott J.G."/>
            <person name="Beeman R.W."/>
            <person name="Muthukrishnan S."/>
            <person name="Kramer K.J."/>
            <person name="Arakane Y."/>
            <person name="Beeman R.W."/>
            <person name="Zhu Q."/>
            <person name="Hogenkamp D."/>
            <person name="Dixit R."/>
            <person name="Oppert B."/>
            <person name="Jiang H."/>
            <person name="Zou Z."/>
            <person name="Marshall J."/>
            <person name="Elpidina E."/>
            <person name="Vinokurov K."/>
            <person name="Oppert C."/>
            <person name="Zou Z."/>
            <person name="Evans J."/>
            <person name="Lu Z."/>
            <person name="Zhao P."/>
            <person name="Sumathipala N."/>
            <person name="Altincicek B."/>
            <person name="Vilcinskas A."/>
            <person name="Williams M."/>
            <person name="Hultmark D."/>
            <person name="Hetru C."/>
            <person name="Jiang H."/>
            <person name="Grimmelikhuijzen C.J."/>
            <person name="Hauser F."/>
            <person name="Cazzamali G."/>
            <person name="Williamson M."/>
            <person name="Park Y."/>
            <person name="Li B."/>
            <person name="Tanaka Y."/>
            <person name="Predel R."/>
            <person name="Neupert S."/>
            <person name="Schachtner J."/>
            <person name="Verleyen P."/>
            <person name="Raible F."/>
            <person name="Bork P."/>
            <person name="Friedrich M."/>
            <person name="Walden K.K."/>
            <person name="Robertson H.M."/>
            <person name="Angeli S."/>
            <person name="Foret S."/>
            <person name="Bucher G."/>
            <person name="Schuetz S."/>
            <person name="Maleszka R."/>
            <person name="Wimmer E.A."/>
            <person name="Beeman R.W."/>
            <person name="Lorenzen M."/>
            <person name="Tomoyasu Y."/>
            <person name="Miller S.C."/>
            <person name="Grossmann D."/>
            <person name="Bucher G."/>
        </authorList>
    </citation>
    <scope>NUCLEOTIDE SEQUENCE [LARGE SCALE GENOMIC DNA]</scope>
    <source>
        <strain evidence="27 28">Georgia GA2</strain>
    </source>
</reference>
<keyword evidence="9" id="KW-0809">Transit peptide</keyword>
<accession>D6WVA3</accession>
<evidence type="ECO:0000256" key="1">
    <source>
        <dbReference type="ARBA" id="ARBA00001946"/>
    </source>
</evidence>
<dbReference type="FunFam" id="3.20.20.60:FF:000014">
    <property type="entry name" value="Citrate lyase subunit beta-like protein"/>
    <property type="match status" value="1"/>
</dbReference>
<keyword evidence="11" id="KW-0496">Mitochondrion</keyword>
<feature type="domain" description="HpcH/HpaI aldolase/citrate lyase" evidence="26">
    <location>
        <begin position="29"/>
        <end position="255"/>
    </location>
</feature>
<keyword evidence="8 25" id="KW-0460">Magnesium</keyword>
<evidence type="ECO:0000256" key="10">
    <source>
        <dbReference type="ARBA" id="ARBA00022990"/>
    </source>
</evidence>
<dbReference type="EC" id="2.3.3.9" evidence="4"/>
<dbReference type="STRING" id="7070.D6WVA3"/>
<dbReference type="InterPro" id="IPR040442">
    <property type="entry name" value="Pyrv_kinase-like_dom_sf"/>
</dbReference>
<dbReference type="InterPro" id="IPR011206">
    <property type="entry name" value="Citrate_lyase_beta/mcl1/mcl2"/>
</dbReference>
<dbReference type="PIRSF" id="PIRSF015582">
    <property type="entry name" value="Cit_lyase_B"/>
    <property type="match status" value="1"/>
</dbReference>
<evidence type="ECO:0000256" key="11">
    <source>
        <dbReference type="ARBA" id="ARBA00023128"/>
    </source>
</evidence>
<evidence type="ECO:0000256" key="3">
    <source>
        <dbReference type="ARBA" id="ARBA00011233"/>
    </source>
</evidence>
<dbReference type="InParanoid" id="D6WVA3"/>
<evidence type="ECO:0000256" key="17">
    <source>
        <dbReference type="ARBA" id="ARBA00061542"/>
    </source>
</evidence>
<evidence type="ECO:0000256" key="6">
    <source>
        <dbReference type="ARBA" id="ARBA00022723"/>
    </source>
</evidence>
<dbReference type="GO" id="GO:0005739">
    <property type="term" value="C:mitochondrion"/>
    <property type="evidence" value="ECO:0007669"/>
    <property type="project" value="UniProtKB-SubCell"/>
</dbReference>
<evidence type="ECO:0000256" key="24">
    <source>
        <dbReference type="PIRSR" id="PIRSR015582-1"/>
    </source>
</evidence>
<dbReference type="GO" id="GO:0047777">
    <property type="term" value="F:(S)-citramalyl-CoA lyase activity"/>
    <property type="evidence" value="ECO:0000318"/>
    <property type="project" value="GO_Central"/>
</dbReference>
<dbReference type="PANTHER" id="PTHR11105:SF0">
    <property type="entry name" value="CITRAMALYL-COA LYASE, MITOCHONDRIAL"/>
    <property type="match status" value="1"/>
</dbReference>
<evidence type="ECO:0000256" key="21">
    <source>
        <dbReference type="ARBA" id="ARBA00076231"/>
    </source>
</evidence>
<evidence type="ECO:0000256" key="4">
    <source>
        <dbReference type="ARBA" id="ARBA00012636"/>
    </source>
</evidence>
<keyword evidence="10" id="KW-0007">Acetylation</keyword>
<name>D6WVA3_TRICA</name>
<organism evidence="27 28">
    <name type="scientific">Tribolium castaneum</name>
    <name type="common">Red flour beetle</name>
    <dbReference type="NCBI Taxonomy" id="7070"/>
    <lineage>
        <taxon>Eukaryota</taxon>
        <taxon>Metazoa</taxon>
        <taxon>Ecdysozoa</taxon>
        <taxon>Arthropoda</taxon>
        <taxon>Hexapoda</taxon>
        <taxon>Insecta</taxon>
        <taxon>Pterygota</taxon>
        <taxon>Neoptera</taxon>
        <taxon>Endopterygota</taxon>
        <taxon>Coleoptera</taxon>
        <taxon>Polyphaga</taxon>
        <taxon>Cucujiformia</taxon>
        <taxon>Tenebrionidae</taxon>
        <taxon>Tenebrionidae incertae sedis</taxon>
        <taxon>Tribolium</taxon>
    </lineage>
</organism>
<dbReference type="InterPro" id="IPR040186">
    <property type="entry name" value="Citramalyl-CoA_lyase"/>
</dbReference>
<evidence type="ECO:0000256" key="7">
    <source>
        <dbReference type="ARBA" id="ARBA00022801"/>
    </source>
</evidence>
<evidence type="ECO:0000313" key="27">
    <source>
        <dbReference type="EMBL" id="EFA09094.2"/>
    </source>
</evidence>
<evidence type="ECO:0000256" key="25">
    <source>
        <dbReference type="PIRSR" id="PIRSR015582-2"/>
    </source>
</evidence>
<feature type="binding site" evidence="24">
    <location>
        <position position="154"/>
    </location>
    <ligand>
        <name>substrate</name>
    </ligand>
</feature>
<evidence type="ECO:0000256" key="9">
    <source>
        <dbReference type="ARBA" id="ARBA00022946"/>
    </source>
</evidence>
<protein>
    <recommendedName>
        <fullName evidence="20">Citramalyl-CoA lyase, mitochondrial</fullName>
        <ecNumber evidence="4">2.3.3.9</ecNumber>
        <ecNumber evidence="18">3.1.2.30</ecNumber>
        <ecNumber evidence="19">4.1.3.25</ecNumber>
    </recommendedName>
    <alternativeName>
        <fullName evidence="22">(3S)-malyl-CoA thioesterase</fullName>
    </alternativeName>
    <alternativeName>
        <fullName evidence="23">Beta-methylmalate synthase</fullName>
    </alternativeName>
    <alternativeName>
        <fullName evidence="21">Malate synthase</fullName>
    </alternativeName>
</protein>
<evidence type="ECO:0000256" key="15">
    <source>
        <dbReference type="ARBA" id="ARBA00051672"/>
    </source>
</evidence>
<comment type="catalytic activity">
    <reaction evidence="15">
        <text>(3S)-citramalyl-CoA = pyruvate + acetyl-CoA</text>
        <dbReference type="Rhea" id="RHEA:22612"/>
        <dbReference type="ChEBI" id="CHEBI:15361"/>
        <dbReference type="ChEBI" id="CHEBI:57288"/>
        <dbReference type="ChEBI" id="CHEBI:58668"/>
        <dbReference type="EC" id="4.1.3.25"/>
    </reaction>
</comment>
<dbReference type="KEGG" id="tca:663988"/>
<feature type="binding site" evidence="25">
    <location>
        <position position="187"/>
    </location>
    <ligand>
        <name>Mg(2+)</name>
        <dbReference type="ChEBI" id="CHEBI:18420"/>
    </ligand>
</feature>
<evidence type="ECO:0000256" key="13">
    <source>
        <dbReference type="ARBA" id="ARBA00047918"/>
    </source>
</evidence>
<evidence type="ECO:0000256" key="20">
    <source>
        <dbReference type="ARBA" id="ARBA00072098"/>
    </source>
</evidence>
<dbReference type="OrthoDB" id="1773at2759"/>
<dbReference type="PANTHER" id="PTHR11105">
    <property type="entry name" value="CITRATE LYASE SUBUNIT BETA-RELATED"/>
    <property type="match status" value="1"/>
</dbReference>
<comment type="similarity">
    <text evidence="17">Belongs to the HpcH/HpaI aldolase family. Citrate lyase beta subunit-like subfamily.</text>
</comment>
<dbReference type="GO" id="GO:0106064">
    <property type="term" value="P:regulation of cobalamin metabolic process"/>
    <property type="evidence" value="ECO:0000318"/>
    <property type="project" value="GO_Central"/>
</dbReference>
<reference evidence="27 28" key="2">
    <citation type="journal article" date="2010" name="Nucleic Acids Res.">
        <title>BeetleBase in 2010: revisions to provide comprehensive genomic information for Tribolium castaneum.</title>
        <authorList>
            <person name="Kim H.S."/>
            <person name="Murphy T."/>
            <person name="Xia J."/>
            <person name="Caragea D."/>
            <person name="Park Y."/>
            <person name="Beeman R.W."/>
            <person name="Lorenzen M.D."/>
            <person name="Butcher S."/>
            <person name="Manak J.R."/>
            <person name="Brown S.J."/>
        </authorList>
    </citation>
    <scope>GENOME REANNOTATION</scope>
    <source>
        <strain evidence="27 28">Georgia GA2</strain>
    </source>
</reference>